<dbReference type="PANTHER" id="PTHR38133:SF1">
    <property type="entry name" value="SLR1429 PROTEIN"/>
    <property type="match status" value="1"/>
</dbReference>
<keyword evidence="1" id="KW-0863">Zinc-finger</keyword>
<evidence type="ECO:0000313" key="5">
    <source>
        <dbReference type="Proteomes" id="UP001589890"/>
    </source>
</evidence>
<dbReference type="PROSITE" id="PS50966">
    <property type="entry name" value="ZF_SWIM"/>
    <property type="match status" value="1"/>
</dbReference>
<proteinExistence type="predicted"/>
<dbReference type="InterPro" id="IPR007527">
    <property type="entry name" value="Znf_SWIM"/>
</dbReference>
<protein>
    <submittedName>
        <fullName evidence="4">SWIM zinc finger family protein</fullName>
    </submittedName>
</protein>
<dbReference type="Pfam" id="PF04434">
    <property type="entry name" value="SWIM"/>
    <property type="match status" value="1"/>
</dbReference>
<comment type="caution">
    <text evidence="4">The sequence shown here is derived from an EMBL/GenBank/DDBJ whole genome shotgun (WGS) entry which is preliminary data.</text>
</comment>
<dbReference type="RefSeq" id="WP_380049889.1">
    <property type="nucleotide sequence ID" value="NZ_JBHLTC010000024.1"/>
</dbReference>
<dbReference type="Proteomes" id="UP001589890">
    <property type="component" value="Unassembled WGS sequence"/>
</dbReference>
<name>A0ABV6QP49_9ACTN</name>
<feature type="compositionally biased region" description="Low complexity" evidence="2">
    <location>
        <begin position="39"/>
        <end position="48"/>
    </location>
</feature>
<reference evidence="4 5" key="1">
    <citation type="submission" date="2024-09" db="EMBL/GenBank/DDBJ databases">
        <authorList>
            <person name="Sun Q."/>
            <person name="Mori K."/>
        </authorList>
    </citation>
    <scope>NUCLEOTIDE SEQUENCE [LARGE SCALE GENOMIC DNA]</scope>
    <source>
        <strain evidence="4 5">CGMCC 1.15906</strain>
    </source>
</reference>
<keyword evidence="1" id="KW-0479">Metal-binding</keyword>
<keyword evidence="5" id="KW-1185">Reference proteome</keyword>
<gene>
    <name evidence="4" type="ORF">ACFFGN_20235</name>
</gene>
<evidence type="ECO:0000256" key="1">
    <source>
        <dbReference type="PROSITE-ProRule" id="PRU00325"/>
    </source>
</evidence>
<evidence type="ECO:0000256" key="2">
    <source>
        <dbReference type="SAM" id="MobiDB-lite"/>
    </source>
</evidence>
<dbReference type="EMBL" id="JBHLTC010000024">
    <property type="protein sequence ID" value="MFC0626419.1"/>
    <property type="molecule type" value="Genomic_DNA"/>
</dbReference>
<organism evidence="4 5">
    <name type="scientific">Kribbella deserti</name>
    <dbReference type="NCBI Taxonomy" id="1926257"/>
    <lineage>
        <taxon>Bacteria</taxon>
        <taxon>Bacillati</taxon>
        <taxon>Actinomycetota</taxon>
        <taxon>Actinomycetes</taxon>
        <taxon>Propionibacteriales</taxon>
        <taxon>Kribbellaceae</taxon>
        <taxon>Kribbella</taxon>
    </lineage>
</organism>
<feature type="domain" description="SWIM-type" evidence="3">
    <location>
        <begin position="157"/>
        <end position="192"/>
    </location>
</feature>
<evidence type="ECO:0000259" key="3">
    <source>
        <dbReference type="PROSITE" id="PS50966"/>
    </source>
</evidence>
<accession>A0ABV6QP49</accession>
<feature type="region of interest" description="Disordered" evidence="2">
    <location>
        <begin position="1"/>
        <end position="50"/>
    </location>
</feature>
<feature type="compositionally biased region" description="Basic and acidic residues" evidence="2">
    <location>
        <begin position="11"/>
        <end position="24"/>
    </location>
</feature>
<dbReference type="PANTHER" id="PTHR38133">
    <property type="entry name" value="SLR1429 PROTEIN"/>
    <property type="match status" value="1"/>
</dbReference>
<sequence>MSNDSGSLGFRRPEPGPNDGRESRAPWQQWAKSGERGAGKPAASGPGSRRPFGLTWWGKAWVEALQHQAQLDPNRLGRGRSYARRSSVLEHHVQPGAVTAIVQGSRPKPYDVSVRIRAFTDDEWTAVLDVVAAQVGRVAALLDGELPPDLVDDVQAAGLDLLPKSGEVVTSCNCPDFAIPCKHSAAVCYLIADALDEDPFALLLLRGRERSSFLAALRSRRQRPATKTVLKPRGVVAKQAYARDPAEIPAPPRPPSHPGVPSSLQILEPPKSSGITSAELTALATDAVRRAWELASGDGDGGISLTRDEDLARRAAELLGKPGLAELAHRAGISARTLTVWATAWHYAGAAGLAATTTSYDAPPEDLAEAFGVLPEPVTVEANRVTSGRHQLRLGRDGLWYVFTESFNEWTLAAPPTDDPAALI</sequence>
<evidence type="ECO:0000313" key="4">
    <source>
        <dbReference type="EMBL" id="MFC0626419.1"/>
    </source>
</evidence>
<keyword evidence="1" id="KW-0862">Zinc</keyword>